<dbReference type="AlphaFoldDB" id="A0A8X7YJS0"/>
<dbReference type="Proteomes" id="UP000886885">
    <property type="component" value="Chromosome 14A"/>
</dbReference>
<dbReference type="InterPro" id="IPR005031">
    <property type="entry name" value="COQ10_START"/>
</dbReference>
<keyword evidence="3" id="KW-1185">Reference proteome</keyword>
<organism evidence="2 3">
    <name type="scientific">Populus tomentosa</name>
    <name type="common">Chinese white poplar</name>
    <dbReference type="NCBI Taxonomy" id="118781"/>
    <lineage>
        <taxon>Eukaryota</taxon>
        <taxon>Viridiplantae</taxon>
        <taxon>Streptophyta</taxon>
        <taxon>Embryophyta</taxon>
        <taxon>Tracheophyta</taxon>
        <taxon>Spermatophyta</taxon>
        <taxon>Magnoliopsida</taxon>
        <taxon>eudicotyledons</taxon>
        <taxon>Gunneridae</taxon>
        <taxon>Pentapetalae</taxon>
        <taxon>rosids</taxon>
        <taxon>fabids</taxon>
        <taxon>Malpighiales</taxon>
        <taxon>Salicaceae</taxon>
        <taxon>Saliceae</taxon>
        <taxon>Populus</taxon>
    </lineage>
</organism>
<dbReference type="EMBL" id="JAAWWB010000027">
    <property type="protein sequence ID" value="KAG6749718.1"/>
    <property type="molecule type" value="Genomic_DNA"/>
</dbReference>
<dbReference type="OrthoDB" id="5732at2759"/>
<protein>
    <recommendedName>
        <fullName evidence="1">Coenzyme Q-binding protein COQ10 START domain-containing protein</fullName>
    </recommendedName>
</protein>
<sequence>MAAADTTMPQGVKLERDCVIILWSETALKNKRKDNFFSARLVEAVLNLKRTTKNKNVRQAGCSLQTRNAGLLSEVREIMRAFAVPIDYYYCRYSSYPCLLLPPSFTNTKLSSFPPKFASLSSQATHRLPSQFSPTRLRCSNSGSSTFLDGDDDDGYCSYAGEEESGDSVREDGVFIEIKKLQKNSRRIRSKISINASLDTVWKILTDYEKLADFIPGLAVSKLIDKKDKFARLYQIGQQNLAFGLKFNAKAILDCYERDLQTLASGEKRDIEFKMIEGDFQFFEGKWSIEQLAKPKTEDSAGQEYETTLSYLVDVKPKMWLPVNLIEGRICKEIKSNLTCIREEAQKVIDDAQHDQ</sequence>
<evidence type="ECO:0000259" key="1">
    <source>
        <dbReference type="Pfam" id="PF03364"/>
    </source>
</evidence>
<name>A0A8X7YJS0_POPTO</name>
<proteinExistence type="predicted"/>
<feature type="domain" description="Coenzyme Q-binding protein COQ10 START" evidence="1">
    <location>
        <begin position="194"/>
        <end position="338"/>
    </location>
</feature>
<evidence type="ECO:0000313" key="3">
    <source>
        <dbReference type="Proteomes" id="UP000886885"/>
    </source>
</evidence>
<dbReference type="Pfam" id="PF03364">
    <property type="entry name" value="Polyketide_cyc"/>
    <property type="match status" value="1"/>
</dbReference>
<gene>
    <name evidence="2" type="ORF">POTOM_046785</name>
</gene>
<reference evidence="2" key="1">
    <citation type="journal article" date="2020" name="bioRxiv">
        <title>Hybrid origin of Populus tomentosa Carr. identified through genome sequencing and phylogenomic analysis.</title>
        <authorList>
            <person name="An X."/>
            <person name="Gao K."/>
            <person name="Chen Z."/>
            <person name="Li J."/>
            <person name="Yang X."/>
            <person name="Yang X."/>
            <person name="Zhou J."/>
            <person name="Guo T."/>
            <person name="Zhao T."/>
            <person name="Huang S."/>
            <person name="Miao D."/>
            <person name="Khan W.U."/>
            <person name="Rao P."/>
            <person name="Ye M."/>
            <person name="Lei B."/>
            <person name="Liao W."/>
            <person name="Wang J."/>
            <person name="Ji L."/>
            <person name="Li Y."/>
            <person name="Guo B."/>
            <person name="Mustafa N.S."/>
            <person name="Li S."/>
            <person name="Yun Q."/>
            <person name="Keller S.R."/>
            <person name="Mao J."/>
            <person name="Zhang R."/>
            <person name="Strauss S.H."/>
        </authorList>
    </citation>
    <scope>NUCLEOTIDE SEQUENCE</scope>
    <source>
        <strain evidence="2">GM15</strain>
        <tissue evidence="2">Leaf</tissue>
    </source>
</reference>
<evidence type="ECO:0000313" key="2">
    <source>
        <dbReference type="EMBL" id="KAG6749718.1"/>
    </source>
</evidence>
<dbReference type="PANTHER" id="PTHR34060">
    <property type="entry name" value="POLYKETIDE CYCLASE / DEHYDRASE AND LIPID TRANSPORT PROTEIN"/>
    <property type="match status" value="1"/>
</dbReference>
<comment type="caution">
    <text evidence="2">The sequence shown here is derived from an EMBL/GenBank/DDBJ whole genome shotgun (WGS) entry which is preliminary data.</text>
</comment>
<accession>A0A8X7YJS0</accession>
<dbReference type="PANTHER" id="PTHR34060:SF1">
    <property type="entry name" value="POLYKETIDE CYCLASE _ DEHYDRASE AND LIPID TRANSPORT PROTEIN"/>
    <property type="match status" value="1"/>
</dbReference>
<dbReference type="CDD" id="cd08866">
    <property type="entry name" value="SRPBCC_11"/>
    <property type="match status" value="1"/>
</dbReference>